<dbReference type="Gene3D" id="1.25.40.10">
    <property type="entry name" value="Tetratricopeptide repeat domain"/>
    <property type="match status" value="1"/>
</dbReference>
<feature type="domain" description="Protein kinase" evidence="1">
    <location>
        <begin position="225"/>
        <end position="487"/>
    </location>
</feature>
<keyword evidence="2" id="KW-0808">Transferase</keyword>
<protein>
    <submittedName>
        <fullName evidence="2">Mitogen-activated protein kinase kinase kinase 20-related</fullName>
    </submittedName>
</protein>
<dbReference type="InterPro" id="IPR000719">
    <property type="entry name" value="Prot_kinase_dom"/>
</dbReference>
<evidence type="ECO:0000259" key="1">
    <source>
        <dbReference type="PROSITE" id="PS50011"/>
    </source>
</evidence>
<dbReference type="Gene3D" id="1.10.510.10">
    <property type="entry name" value="Transferase(Phosphotransferase) domain 1"/>
    <property type="match status" value="1"/>
</dbReference>
<evidence type="ECO:0000313" key="3">
    <source>
        <dbReference type="Proteomes" id="UP001150062"/>
    </source>
</evidence>
<dbReference type="EMBL" id="JAOAOG010000320">
    <property type="protein sequence ID" value="KAJ6229509.1"/>
    <property type="molecule type" value="Genomic_DNA"/>
</dbReference>
<dbReference type="GO" id="GO:0016301">
    <property type="term" value="F:kinase activity"/>
    <property type="evidence" value="ECO:0007669"/>
    <property type="project" value="UniProtKB-KW"/>
</dbReference>
<keyword evidence="2" id="KW-0418">Kinase</keyword>
<evidence type="ECO:0000313" key="2">
    <source>
        <dbReference type="EMBL" id="KAJ6229509.1"/>
    </source>
</evidence>
<dbReference type="PROSITE" id="PS50011">
    <property type="entry name" value="PROTEIN_KINASE_DOM"/>
    <property type="match status" value="1"/>
</dbReference>
<dbReference type="PANTHER" id="PTHR24362">
    <property type="entry name" value="SERINE/THREONINE-PROTEIN KINASE NEK"/>
    <property type="match status" value="1"/>
</dbReference>
<dbReference type="SMART" id="SM00220">
    <property type="entry name" value="S_TKc"/>
    <property type="match status" value="1"/>
</dbReference>
<dbReference type="InterPro" id="IPR011009">
    <property type="entry name" value="Kinase-like_dom_sf"/>
</dbReference>
<reference evidence="2" key="1">
    <citation type="submission" date="2022-08" db="EMBL/GenBank/DDBJ databases">
        <title>Novel sulfate-reducing endosymbionts in the free-living metamonad Anaeramoeba.</title>
        <authorList>
            <person name="Jerlstrom-Hultqvist J."/>
            <person name="Cepicka I."/>
            <person name="Gallot-Lavallee L."/>
            <person name="Salas-Leiva D."/>
            <person name="Curtis B.A."/>
            <person name="Zahonova K."/>
            <person name="Pipaliya S."/>
            <person name="Dacks J."/>
            <person name="Roger A.J."/>
        </authorList>
    </citation>
    <scope>NUCLEOTIDE SEQUENCE</scope>
    <source>
        <strain evidence="2">Schooner1</strain>
    </source>
</reference>
<comment type="caution">
    <text evidence="2">The sequence shown here is derived from an EMBL/GenBank/DDBJ whole genome shotgun (WGS) entry which is preliminary data.</text>
</comment>
<gene>
    <name evidence="2" type="ORF">M0813_07738</name>
</gene>
<dbReference type="PANTHER" id="PTHR24362:SF309">
    <property type="entry name" value="PROTEIN KINASE DOMAIN-CONTAINING PROTEIN"/>
    <property type="match status" value="1"/>
</dbReference>
<dbReference type="SUPFAM" id="SSF56112">
    <property type="entry name" value="Protein kinase-like (PK-like)"/>
    <property type="match status" value="1"/>
</dbReference>
<dbReference type="Pfam" id="PF00069">
    <property type="entry name" value="Pkinase"/>
    <property type="match status" value="1"/>
</dbReference>
<accession>A0ABQ8XAC8</accession>
<dbReference type="CDD" id="cd00180">
    <property type="entry name" value="PKc"/>
    <property type="match status" value="1"/>
</dbReference>
<dbReference type="Proteomes" id="UP001150062">
    <property type="component" value="Unassembled WGS sequence"/>
</dbReference>
<proteinExistence type="predicted"/>
<sequence>MEQQKENFHPTNETNITNETIVVEENQAIGTILNQNYKNLKKIAFEKQKKNDFITSESQFQLILKYQTNDPKILFCLGLQNLSLGHLEKSKKQFQTILKLGTDQKFQTCCSCGLNICNGKFQEAELQCNSLKIDDHYNYLGYFFSGLIQEQSKQLSGALKNYYYSSQLRIKKNYLPIYCSQRIVKSLFKQLKTRFQQQNIEIISLSDSRLVRIITSTGTNTGTHTNNSNTNHSGGHKIISKVTFKNKQVILAEMKPRSNKYPVIFFFREALLLSQLSHPNIIKIIAVSLGKYKNKINDPNFAIPKPFFLMEYGSCGDLDEFLKSGPLQKADGFTIGSSKKHNLDLNLIISLSLQISNAVSYLHNKGIIHNDIKSKNFVVMSDFSIKLIDFGVYEMKENIKKKVHLTPNFCAPELLSGNTTGNKKTDIYSMGLVFKQMINSIDAKLGMTNENKQIGKYNMFENIINTCLQRDPEKRPSIDQVKNHLQIISNK</sequence>
<name>A0ABQ8XAC8_9EUKA</name>
<dbReference type="InterPro" id="IPR011990">
    <property type="entry name" value="TPR-like_helical_dom_sf"/>
</dbReference>
<dbReference type="InterPro" id="IPR008271">
    <property type="entry name" value="Ser/Thr_kinase_AS"/>
</dbReference>
<dbReference type="PROSITE" id="PS00108">
    <property type="entry name" value="PROTEIN_KINASE_ST"/>
    <property type="match status" value="1"/>
</dbReference>
<organism evidence="2 3">
    <name type="scientific">Anaeramoeba flamelloides</name>
    <dbReference type="NCBI Taxonomy" id="1746091"/>
    <lineage>
        <taxon>Eukaryota</taxon>
        <taxon>Metamonada</taxon>
        <taxon>Anaeramoebidae</taxon>
        <taxon>Anaeramoeba</taxon>
    </lineage>
</organism>
<dbReference type="SUPFAM" id="SSF48452">
    <property type="entry name" value="TPR-like"/>
    <property type="match status" value="1"/>
</dbReference>
<keyword evidence="3" id="KW-1185">Reference proteome</keyword>